<evidence type="ECO:0000313" key="4">
    <source>
        <dbReference type="Proteomes" id="UP001153709"/>
    </source>
</evidence>
<name>A0A9N9XH68_DIABA</name>
<evidence type="ECO:0000256" key="2">
    <source>
        <dbReference type="SAM" id="MobiDB-lite"/>
    </source>
</evidence>
<keyword evidence="4" id="KW-1185">Reference proteome</keyword>
<protein>
    <submittedName>
        <fullName evidence="3">Uncharacterized protein</fullName>
    </submittedName>
</protein>
<evidence type="ECO:0000313" key="3">
    <source>
        <dbReference type="EMBL" id="CAG9839241.1"/>
    </source>
</evidence>
<keyword evidence="1" id="KW-0175">Coiled coil</keyword>
<feature type="region of interest" description="Disordered" evidence="2">
    <location>
        <begin position="61"/>
        <end position="86"/>
    </location>
</feature>
<accession>A0A9N9XH68</accession>
<organism evidence="3 4">
    <name type="scientific">Diabrotica balteata</name>
    <name type="common">Banded cucumber beetle</name>
    <dbReference type="NCBI Taxonomy" id="107213"/>
    <lineage>
        <taxon>Eukaryota</taxon>
        <taxon>Metazoa</taxon>
        <taxon>Ecdysozoa</taxon>
        <taxon>Arthropoda</taxon>
        <taxon>Hexapoda</taxon>
        <taxon>Insecta</taxon>
        <taxon>Pterygota</taxon>
        <taxon>Neoptera</taxon>
        <taxon>Endopterygota</taxon>
        <taxon>Coleoptera</taxon>
        <taxon>Polyphaga</taxon>
        <taxon>Cucujiformia</taxon>
        <taxon>Chrysomeloidea</taxon>
        <taxon>Chrysomelidae</taxon>
        <taxon>Galerucinae</taxon>
        <taxon>Diabroticina</taxon>
        <taxon>Diabroticites</taxon>
        <taxon>Diabrotica</taxon>
    </lineage>
</organism>
<feature type="coiled-coil region" evidence="1">
    <location>
        <begin position="118"/>
        <end position="145"/>
    </location>
</feature>
<gene>
    <name evidence="3" type="ORF">DIABBA_LOCUS12026</name>
</gene>
<dbReference type="EMBL" id="OU898283">
    <property type="protein sequence ID" value="CAG9839241.1"/>
    <property type="molecule type" value="Genomic_DNA"/>
</dbReference>
<evidence type="ECO:0000256" key="1">
    <source>
        <dbReference type="SAM" id="Coils"/>
    </source>
</evidence>
<dbReference type="Proteomes" id="UP001153709">
    <property type="component" value="Chromosome 8"/>
</dbReference>
<reference evidence="3" key="1">
    <citation type="submission" date="2022-01" db="EMBL/GenBank/DDBJ databases">
        <authorList>
            <person name="King R."/>
        </authorList>
    </citation>
    <scope>NUCLEOTIDE SEQUENCE</scope>
</reference>
<sequence>MKVPVMTPQDDRIVAIMGPQIIPIDTMYDSNNVHMPGEDVYQGDISQYEGDAAMDDIPLLSPPAMDIPNAKDSSHQGESITFKTPKSKRKCIECEEMGDKKKEVLKRKLEILDIVRRKELVELEIRQVELAMKKAEAESKKIDIRQINK</sequence>
<dbReference type="AlphaFoldDB" id="A0A9N9XH68"/>
<proteinExistence type="predicted"/>